<dbReference type="InterPro" id="IPR050251">
    <property type="entry name" value="HpcH-HpaI_aldolase"/>
</dbReference>
<dbReference type="InterPro" id="IPR040442">
    <property type="entry name" value="Pyrv_kinase-like_dom_sf"/>
</dbReference>
<protein>
    <submittedName>
        <fullName evidence="5">Aldolase/citrate lyase family protein</fullName>
    </submittedName>
</protein>
<name>A0AAW9RTF4_9HYPH</name>
<dbReference type="AlphaFoldDB" id="A0AAW9RTF4"/>
<gene>
    <name evidence="5" type="ORF">V3328_12190</name>
</gene>
<dbReference type="GO" id="GO:0005737">
    <property type="term" value="C:cytoplasm"/>
    <property type="evidence" value="ECO:0007669"/>
    <property type="project" value="TreeGrafter"/>
</dbReference>
<organism evidence="5 6">
    <name type="scientific">Microbaculum marinum</name>
    <dbReference type="NCBI Taxonomy" id="1764581"/>
    <lineage>
        <taxon>Bacteria</taxon>
        <taxon>Pseudomonadati</taxon>
        <taxon>Pseudomonadota</taxon>
        <taxon>Alphaproteobacteria</taxon>
        <taxon>Hyphomicrobiales</taxon>
        <taxon>Tepidamorphaceae</taxon>
        <taxon>Microbaculum</taxon>
    </lineage>
</organism>
<dbReference type="Gene3D" id="3.20.20.60">
    <property type="entry name" value="Phosphoenolpyruvate-binding domains"/>
    <property type="match status" value="1"/>
</dbReference>
<dbReference type="GO" id="GO:0046872">
    <property type="term" value="F:metal ion binding"/>
    <property type="evidence" value="ECO:0007669"/>
    <property type="project" value="UniProtKB-KW"/>
</dbReference>
<evidence type="ECO:0000313" key="5">
    <source>
        <dbReference type="EMBL" id="MEJ8572239.1"/>
    </source>
</evidence>
<reference evidence="5 6" key="1">
    <citation type="submission" date="2024-02" db="EMBL/GenBank/DDBJ databases">
        <title>Genome analysis and characterization of Microbaculum marinisediminis sp. nov., isolated from marine sediment.</title>
        <authorList>
            <person name="Du Z.-J."/>
            <person name="Ye Y.-Q."/>
            <person name="Zhang Z.-R."/>
            <person name="Yuan S.-M."/>
            <person name="Zhang X.-Y."/>
        </authorList>
    </citation>
    <scope>NUCLEOTIDE SEQUENCE [LARGE SCALE GENOMIC DNA]</scope>
    <source>
        <strain evidence="5 6">SDUM1044001</strain>
    </source>
</reference>
<dbReference type="Proteomes" id="UP001378188">
    <property type="component" value="Unassembled WGS sequence"/>
</dbReference>
<dbReference type="SUPFAM" id="SSF51621">
    <property type="entry name" value="Phosphoenolpyruvate/pyruvate domain"/>
    <property type="match status" value="1"/>
</dbReference>
<keyword evidence="6" id="KW-1185">Reference proteome</keyword>
<dbReference type="InterPro" id="IPR015813">
    <property type="entry name" value="Pyrv/PenolPyrv_kinase-like_dom"/>
</dbReference>
<evidence type="ECO:0000259" key="4">
    <source>
        <dbReference type="Pfam" id="PF03328"/>
    </source>
</evidence>
<comment type="similarity">
    <text evidence="1">Belongs to the HpcH/HpaI aldolase family.</text>
</comment>
<evidence type="ECO:0000256" key="1">
    <source>
        <dbReference type="ARBA" id="ARBA00005568"/>
    </source>
</evidence>
<evidence type="ECO:0000256" key="2">
    <source>
        <dbReference type="ARBA" id="ARBA00022723"/>
    </source>
</evidence>
<dbReference type="PANTHER" id="PTHR30502:SF0">
    <property type="entry name" value="PHOSPHOENOLPYRUVATE CARBOXYLASE FAMILY PROTEIN"/>
    <property type="match status" value="1"/>
</dbReference>
<keyword evidence="2" id="KW-0479">Metal-binding</keyword>
<evidence type="ECO:0000313" key="6">
    <source>
        <dbReference type="Proteomes" id="UP001378188"/>
    </source>
</evidence>
<accession>A0AAW9RTF4</accession>
<dbReference type="EMBL" id="JAZHOF010000004">
    <property type="protein sequence ID" value="MEJ8572239.1"/>
    <property type="molecule type" value="Genomic_DNA"/>
</dbReference>
<dbReference type="GO" id="GO:0016832">
    <property type="term" value="F:aldehyde-lyase activity"/>
    <property type="evidence" value="ECO:0007669"/>
    <property type="project" value="TreeGrafter"/>
</dbReference>
<sequence>MANSAPRPPASEFRKRFLARQTVVGTFIKTPAPQTIEVLGDMGFDFVVIDGEHAPFDRTTTGYGLLAARASGTAGIVRVPDATASTILSVLDDGATGVLVPHVSSVETAQDVVAACRYRGGKRGFANTTRAGRYGAMGFAEHTEAQDSGVTVIAMIEDPEALDVIDDIVAVDGIDGFFVGRGDLTAAFQAPGMDAPVVRQAAEKIIKAVTAAGKTVCIMVGGKAEAEDFASLGASAFIVSSDHGFMRQAAGKALADMAELNR</sequence>
<dbReference type="RefSeq" id="WP_340329931.1">
    <property type="nucleotide sequence ID" value="NZ_JAZHOF010000004.1"/>
</dbReference>
<proteinExistence type="inferred from homology"/>
<dbReference type="Pfam" id="PF03328">
    <property type="entry name" value="HpcH_HpaI"/>
    <property type="match status" value="1"/>
</dbReference>
<evidence type="ECO:0000256" key="3">
    <source>
        <dbReference type="ARBA" id="ARBA00023239"/>
    </source>
</evidence>
<keyword evidence="3 5" id="KW-0456">Lyase</keyword>
<comment type="caution">
    <text evidence="5">The sequence shown here is derived from an EMBL/GenBank/DDBJ whole genome shotgun (WGS) entry which is preliminary data.</text>
</comment>
<feature type="domain" description="HpcH/HpaI aldolase/citrate lyase" evidence="4">
    <location>
        <begin position="25"/>
        <end position="244"/>
    </location>
</feature>
<dbReference type="PANTHER" id="PTHR30502">
    <property type="entry name" value="2-KETO-3-DEOXY-L-RHAMNONATE ALDOLASE"/>
    <property type="match status" value="1"/>
</dbReference>
<dbReference type="InterPro" id="IPR005000">
    <property type="entry name" value="Aldolase/citrate-lyase_domain"/>
</dbReference>